<accession>A0ABU1YKW1</accession>
<reference evidence="3 4" key="1">
    <citation type="submission" date="2023-07" db="EMBL/GenBank/DDBJ databases">
        <title>Sorghum-associated microbial communities from plants grown in Nebraska, USA.</title>
        <authorList>
            <person name="Schachtman D."/>
        </authorList>
    </citation>
    <scope>NUCLEOTIDE SEQUENCE [LARGE SCALE GENOMIC DNA]</scope>
    <source>
        <strain evidence="3 4">BE314</strain>
    </source>
</reference>
<feature type="domain" description="Ice-binding protein C-terminal" evidence="2">
    <location>
        <begin position="330"/>
        <end position="354"/>
    </location>
</feature>
<name>A0ABU1YKW1_ROSSA</name>
<evidence type="ECO:0000256" key="1">
    <source>
        <dbReference type="SAM" id="SignalP"/>
    </source>
</evidence>
<gene>
    <name evidence="3" type="ORF">J2X20_002129</name>
</gene>
<evidence type="ECO:0000259" key="2">
    <source>
        <dbReference type="Pfam" id="PF07589"/>
    </source>
</evidence>
<evidence type="ECO:0000313" key="3">
    <source>
        <dbReference type="EMBL" id="MDR7269500.1"/>
    </source>
</evidence>
<dbReference type="EMBL" id="JAVDXU010000001">
    <property type="protein sequence ID" value="MDR7269500.1"/>
    <property type="molecule type" value="Genomic_DNA"/>
</dbReference>
<evidence type="ECO:0000313" key="4">
    <source>
        <dbReference type="Proteomes" id="UP001180453"/>
    </source>
</evidence>
<dbReference type="SUPFAM" id="SSF55486">
    <property type="entry name" value="Metalloproteases ('zincins'), catalytic domain"/>
    <property type="match status" value="2"/>
</dbReference>
<dbReference type="NCBIfam" id="NF038122">
    <property type="entry name" value="metallo_LGF"/>
    <property type="match status" value="1"/>
</dbReference>
<keyword evidence="1" id="KW-0732">Signal</keyword>
<dbReference type="Pfam" id="PF07589">
    <property type="entry name" value="PEP-CTERM"/>
    <property type="match status" value="1"/>
</dbReference>
<sequence length="356" mass="37250">MLSRKSFRPAAFALALGLIGMAPTAQALNIVLTDIGATKMSAEQLNAFQTAASYWSSKLSDNVTVYVNISFSDLGNNVLGSTRSEQTTVSYSDLRSHLSTDARSAVDAAAVASLQAGTAASFWATQGDLTSRFDNDGSANNRSLIINTANAKAIGLNLGPNLGNLDATVTFANAFAGSFAYSRTNGQVPANQIDFITVAEHEIGHALGFVSGVDTVDGCISHAAQCGLSGLPNEFESFAVYSPLDMFRYSASGKRDLTVGGSPYFSVDGGLSSIQPFSTGREHGNGEQASHFGIGVITLMRPFVGNGQSYDASTSDLTAFDAIGWDLAAAVPEPSQYAMLLAGLAAIGLVRRRKRV</sequence>
<organism evidence="3 4">
    <name type="scientific">Roseateles saccharophilus</name>
    <name type="common">Pseudomonas saccharophila</name>
    <dbReference type="NCBI Taxonomy" id="304"/>
    <lineage>
        <taxon>Bacteria</taxon>
        <taxon>Pseudomonadati</taxon>
        <taxon>Pseudomonadota</taxon>
        <taxon>Betaproteobacteria</taxon>
        <taxon>Burkholderiales</taxon>
        <taxon>Sphaerotilaceae</taxon>
        <taxon>Roseateles</taxon>
    </lineage>
</organism>
<feature type="signal peptide" evidence="1">
    <location>
        <begin position="1"/>
        <end position="27"/>
    </location>
</feature>
<comment type="caution">
    <text evidence="3">The sequence shown here is derived from an EMBL/GenBank/DDBJ whole genome shotgun (WGS) entry which is preliminary data.</text>
</comment>
<protein>
    <recommendedName>
        <fullName evidence="2">Ice-binding protein C-terminal domain-containing protein</fullName>
    </recommendedName>
</protein>
<proteinExistence type="predicted"/>
<dbReference type="Proteomes" id="UP001180453">
    <property type="component" value="Unassembled WGS sequence"/>
</dbReference>
<dbReference type="InterPro" id="IPR013424">
    <property type="entry name" value="Ice-binding_C"/>
</dbReference>
<keyword evidence="4" id="KW-1185">Reference proteome</keyword>
<dbReference type="NCBIfam" id="TIGR02595">
    <property type="entry name" value="PEP_CTERM"/>
    <property type="match status" value="1"/>
</dbReference>
<feature type="chain" id="PRO_5046353383" description="Ice-binding protein C-terminal domain-containing protein" evidence="1">
    <location>
        <begin position="28"/>
        <end position="356"/>
    </location>
</feature>
<dbReference type="RefSeq" id="WP_310264264.1">
    <property type="nucleotide sequence ID" value="NZ_JAVDXU010000001.1"/>
</dbReference>